<evidence type="ECO:0000313" key="12">
    <source>
        <dbReference type="EMBL" id="KAH9843648.1"/>
    </source>
</evidence>
<comment type="subunit">
    <text evidence="8">Component of the SRB8-11 complex, which itself associates with the Mediator complex.</text>
</comment>
<accession>A0ABQ8KWI2</accession>
<feature type="compositionally biased region" description="Basic and acidic residues" evidence="9">
    <location>
        <begin position="494"/>
        <end position="511"/>
    </location>
</feature>
<feature type="region of interest" description="Disordered" evidence="9">
    <location>
        <begin position="390"/>
        <end position="457"/>
    </location>
</feature>
<evidence type="ECO:0000256" key="4">
    <source>
        <dbReference type="ARBA" id="ARBA00023015"/>
    </source>
</evidence>
<dbReference type="InterPro" id="IPR021643">
    <property type="entry name" value="Mediator_Med13_N"/>
</dbReference>
<keyword evidence="5 8" id="KW-0010">Activator</keyword>
<comment type="caution">
    <text evidence="12">The sequence shown here is derived from an EMBL/GenBank/DDBJ whole genome shotgun (WGS) entry which is preliminary data.</text>
</comment>
<evidence type="ECO:0000256" key="9">
    <source>
        <dbReference type="SAM" id="MobiDB-lite"/>
    </source>
</evidence>
<keyword evidence="7 8" id="KW-0539">Nucleus</keyword>
<feature type="compositionally biased region" description="Polar residues" evidence="9">
    <location>
        <begin position="414"/>
        <end position="434"/>
    </location>
</feature>
<feature type="region of interest" description="Disordered" evidence="9">
    <location>
        <begin position="494"/>
        <end position="604"/>
    </location>
</feature>
<keyword evidence="4 8" id="KW-0805">Transcription regulation</keyword>
<keyword evidence="3 8" id="KW-0678">Repressor</keyword>
<feature type="compositionally biased region" description="Acidic residues" evidence="9">
    <location>
        <begin position="942"/>
        <end position="958"/>
    </location>
</feature>
<keyword evidence="6 8" id="KW-0804">Transcription</keyword>
<comment type="subcellular location">
    <subcellularLocation>
        <location evidence="1 8">Nucleus</location>
    </subcellularLocation>
</comment>
<proteinExistence type="inferred from homology"/>
<evidence type="ECO:0000256" key="1">
    <source>
        <dbReference type="ARBA" id="ARBA00004123"/>
    </source>
</evidence>
<protein>
    <recommendedName>
        <fullName evidence="8">Mediator of RNA polymerase II transcription subunit 13</fullName>
    </recommendedName>
    <alternativeName>
        <fullName evidence="8">Mediator complex subunit 13</fullName>
    </alternativeName>
</protein>
<evidence type="ECO:0000313" key="13">
    <source>
        <dbReference type="Proteomes" id="UP000814176"/>
    </source>
</evidence>
<comment type="function">
    <text evidence="8">Component of the SRB8-11 complex. The SRB8-11 complex is a regulatory module of the Mediator complex which is itself involved in regulation of basal and activated RNA polymerase II-dependent transcription. The SRB8-11 complex may be involved in the transcriptional repression of a subset of genes regulated by Mediator. It may inhibit the association of the Mediator complex with RNA polymerase II to form the holoenzyme complex.</text>
</comment>
<feature type="compositionally biased region" description="Polar residues" evidence="9">
    <location>
        <begin position="618"/>
        <end position="631"/>
    </location>
</feature>
<feature type="compositionally biased region" description="Low complexity" evidence="9">
    <location>
        <begin position="1497"/>
        <end position="1513"/>
    </location>
</feature>
<reference evidence="12 13" key="1">
    <citation type="journal article" date="2021" name="Environ. Microbiol.">
        <title>Gene family expansions and transcriptome signatures uncover fungal adaptations to wood decay.</title>
        <authorList>
            <person name="Hage H."/>
            <person name="Miyauchi S."/>
            <person name="Viragh M."/>
            <person name="Drula E."/>
            <person name="Min B."/>
            <person name="Chaduli D."/>
            <person name="Navarro D."/>
            <person name="Favel A."/>
            <person name="Norest M."/>
            <person name="Lesage-Meessen L."/>
            <person name="Balint B."/>
            <person name="Merenyi Z."/>
            <person name="de Eugenio L."/>
            <person name="Morin E."/>
            <person name="Martinez A.T."/>
            <person name="Baldrian P."/>
            <person name="Stursova M."/>
            <person name="Martinez M.J."/>
            <person name="Novotny C."/>
            <person name="Magnuson J.K."/>
            <person name="Spatafora J.W."/>
            <person name="Maurice S."/>
            <person name="Pangilinan J."/>
            <person name="Andreopoulos W."/>
            <person name="LaButti K."/>
            <person name="Hundley H."/>
            <person name="Na H."/>
            <person name="Kuo A."/>
            <person name="Barry K."/>
            <person name="Lipzen A."/>
            <person name="Henrissat B."/>
            <person name="Riley R."/>
            <person name="Ahrendt S."/>
            <person name="Nagy L.G."/>
            <person name="Grigoriev I.V."/>
            <person name="Martin F."/>
            <person name="Rosso M.N."/>
        </authorList>
    </citation>
    <scope>NUCLEOTIDE SEQUENCE [LARGE SCALE GENOMIC DNA]</scope>
    <source>
        <strain evidence="12 13">CIRM-BRFM 1785</strain>
    </source>
</reference>
<dbReference type="PANTHER" id="PTHR48125:SF12">
    <property type="entry name" value="AT HOOK TRANSCRIPTION FACTOR FAMILY-RELATED"/>
    <property type="match status" value="1"/>
</dbReference>
<evidence type="ECO:0000256" key="3">
    <source>
        <dbReference type="ARBA" id="ARBA00022491"/>
    </source>
</evidence>
<comment type="similarity">
    <text evidence="2 8">Belongs to the Mediator complex subunit 13 family.</text>
</comment>
<gene>
    <name evidence="12" type="ORF">C8Q71DRAFT_729428</name>
</gene>
<dbReference type="EMBL" id="JADCUA010000001">
    <property type="protein sequence ID" value="KAH9843648.1"/>
    <property type="molecule type" value="Genomic_DNA"/>
</dbReference>
<sequence length="1688" mass="180166">MAASKPLLASQDNTGSTFLAQCPPHISTESPVLASAVTLPEYPLIAYTVFSGDPSTKADNLNSIEHARRHVLSRNEGRDILNSLLPAVHISKDASALYVFAFGSLDRTSETQSALAALQLDDLLRVESYTFQPSSVYPCSAACSTQDIPCSACLNVAHPCPTPSSAHLLPRQTLQLPFHYFLSAVRDRLIDGITEASKHSRSYRSATRYKNGFLLGPSPASSEWSVGWEHPEPSRPLIYSSLEVQLSHASSHAQLVIHPVLRPTFYLPLGETSPLPTGVPILLVPYGAPAYYLNTYSGPTSALTSQFQEALLGLGAGDWKCDRFAAASREGFAFTAEKSGPTYVIAWLSVQNKQGEDKGMPIIWPMRLCLSYHSTSPSAHARTPLPYIPELPTQLQASPPPPMPVVPAALANGQPGSTSSRNISRDGTPSQTGTIPPDQGPHPATMSRRPAPQRSSATVDSLRAFRGMTLISTPSTRSLHTVANEVSGYVDSVAKERERERERMKREKESANIRARTNSFSGAPVASSPPQPEVGVTPEPQPAAESQQNVEPAPEATPLPNAEETPMEQDGEPLFPSSQGSSSTDSLFSPAEEGSPPPTDDVAPAVEEAPMQVDTEPAGSQPSQPEPSTVISQDGLAAYDPFAGFGDNMNSWAGPSSNDFLGVDMGLGMDFNVGMGAFGNSRSGAGVVGDFDMDDGLGVFTEDDFSFFDAPSVQNRVTAPVVTASVENVIKAGEGLTPTAGPAPLGFSPQRVGDGAGSSSPGPPTAVFSNRSSWPQGLVTDGLTPHLFGGTSDIISPAPDLIPPSPTRTTSTQSAPATPSVQICDTQEGPLQQKGRYLGIGPSIFDPIPFALGHRIADSKYAFGKFALPSPPDTDDRVESMNFSPANGGWIAKYSAATDPRIGVMKKLVEFKRKGFDQSRASALPTWGREYKEWEGGTTSLVDDDEAKSESESEDEGVLVDEDPAAAIRPSTPPPSYLPLGPTLLQTRFHHGRLLPLSGPLRPPGSAVNSATSGPAPVSAPTPVSPAAVLGATSEKSKSLEAAVQILVKEIVENNVWAEAWHANAAAASMSLKPPCEVWQTDVKRVGRLLESIKATQSPLALQQYCSPVVQCNSGLAVSLHALEPPMLTIGKSDSVIQVLPAALRFWEKIGLGPRAGRKDVTAFVVFEGSSERKEVAISQWLDKISATYSAKNYGTHTAGMAPMCTKAGLVPVQFDSLKKTLVKFVSGLPTSAKNAHVFYIVAPSSVVALDSPLLRQLFSAVKRCTKTYPDFRILFHFVPEAFPAGALSDPRYKHEGLESFVAAVYDRLLQPVERPVSPQLAAHIGPTRAFFQAPAFSLASALPGRKSSASHRDPVGITFMLESHPRSLDVVNRHMLFHVGYSVTPCKRWLLAAGVDERGDSHELGAWLLPDESVDAFIVKQVWSFARTCTARASVEWRVSLAKLGSMSATELNAWMFHLDSIFVNNTDVPPMRVVLLTVEHQRSLTVLAPSDGHRPASSYPSSTRSPPRGSSGHVFTDTMSTTYALFPPAHVSCNPALGLDPMGGSYPGSLDLPFVQDAEDEGPPAYEQSAMRGLARSLLINVPAGTDYTSINSIEIIQLHSICSRNSTSRAQRAADGDAMVVDDGGPVDANADDACMLRDLTHNYHALAVLAQARWQPRDHAGLPLHLSALEAMKMALSGGPADAS</sequence>
<dbReference type="Pfam" id="PF11597">
    <property type="entry name" value="Med13_N"/>
    <property type="match status" value="1"/>
</dbReference>
<evidence type="ECO:0000256" key="2">
    <source>
        <dbReference type="ARBA" id="ARBA00009354"/>
    </source>
</evidence>
<dbReference type="Pfam" id="PF06333">
    <property type="entry name" value="Med13_C"/>
    <property type="match status" value="1"/>
</dbReference>
<feature type="domain" description="Mediator complex subunit Med13 C-terminal" evidence="10">
    <location>
        <begin position="1357"/>
        <end position="1673"/>
    </location>
</feature>
<evidence type="ECO:0000256" key="7">
    <source>
        <dbReference type="ARBA" id="ARBA00023242"/>
    </source>
</evidence>
<feature type="region of interest" description="Disordered" evidence="9">
    <location>
        <begin position="998"/>
        <end position="1025"/>
    </location>
</feature>
<feature type="region of interest" description="Disordered" evidence="9">
    <location>
        <begin position="612"/>
        <end position="631"/>
    </location>
</feature>
<dbReference type="Proteomes" id="UP000814176">
    <property type="component" value="Unassembled WGS sequence"/>
</dbReference>
<feature type="region of interest" description="Disordered" evidence="9">
    <location>
        <begin position="736"/>
        <end position="767"/>
    </location>
</feature>
<dbReference type="InterPro" id="IPR009401">
    <property type="entry name" value="Med13_C"/>
</dbReference>
<organism evidence="12 13">
    <name type="scientific">Rhodofomes roseus</name>
    <dbReference type="NCBI Taxonomy" id="34475"/>
    <lineage>
        <taxon>Eukaryota</taxon>
        <taxon>Fungi</taxon>
        <taxon>Dikarya</taxon>
        <taxon>Basidiomycota</taxon>
        <taxon>Agaricomycotina</taxon>
        <taxon>Agaricomycetes</taxon>
        <taxon>Polyporales</taxon>
        <taxon>Rhodofomes</taxon>
    </lineage>
</organism>
<dbReference type="PANTHER" id="PTHR48125">
    <property type="entry name" value="LP07818P1"/>
    <property type="match status" value="1"/>
</dbReference>
<keyword evidence="13" id="KW-1185">Reference proteome</keyword>
<dbReference type="GeneID" id="72002762"/>
<feature type="region of interest" description="Disordered" evidence="9">
    <location>
        <begin position="1490"/>
        <end position="1515"/>
    </location>
</feature>
<feature type="compositionally biased region" description="Low complexity" evidence="9">
    <location>
        <begin position="998"/>
        <end position="1017"/>
    </location>
</feature>
<feature type="region of interest" description="Disordered" evidence="9">
    <location>
        <begin position="935"/>
        <end position="958"/>
    </location>
</feature>
<evidence type="ECO:0000256" key="8">
    <source>
        <dbReference type="RuleBase" id="RU364134"/>
    </source>
</evidence>
<name>A0ABQ8KWI2_9APHY</name>
<dbReference type="RefSeq" id="XP_047784458.1">
    <property type="nucleotide sequence ID" value="XM_047922030.1"/>
</dbReference>
<evidence type="ECO:0000256" key="5">
    <source>
        <dbReference type="ARBA" id="ARBA00023159"/>
    </source>
</evidence>
<evidence type="ECO:0000256" key="6">
    <source>
        <dbReference type="ARBA" id="ARBA00023163"/>
    </source>
</evidence>
<evidence type="ECO:0000259" key="10">
    <source>
        <dbReference type="Pfam" id="PF06333"/>
    </source>
</evidence>
<feature type="domain" description="Mediator complex subunit Med13 N-terminal" evidence="11">
    <location>
        <begin position="30"/>
        <end position="373"/>
    </location>
</feature>
<feature type="compositionally biased region" description="Polar residues" evidence="9">
    <location>
        <begin position="576"/>
        <end position="587"/>
    </location>
</feature>
<evidence type="ECO:0000259" key="11">
    <source>
        <dbReference type="Pfam" id="PF11597"/>
    </source>
</evidence>